<evidence type="ECO:0000313" key="1">
    <source>
        <dbReference type="EMBL" id="CEK52568.1"/>
    </source>
</evidence>
<proteinExistence type="predicted"/>
<dbReference type="AlphaFoldDB" id="A0A0B6Y8W8"/>
<gene>
    <name evidence="1" type="primary">ORF17251</name>
</gene>
<organism evidence="1">
    <name type="scientific">Arion vulgaris</name>
    <dbReference type="NCBI Taxonomy" id="1028688"/>
    <lineage>
        <taxon>Eukaryota</taxon>
        <taxon>Metazoa</taxon>
        <taxon>Spiralia</taxon>
        <taxon>Lophotrochozoa</taxon>
        <taxon>Mollusca</taxon>
        <taxon>Gastropoda</taxon>
        <taxon>Heterobranchia</taxon>
        <taxon>Euthyneura</taxon>
        <taxon>Panpulmonata</taxon>
        <taxon>Eupulmonata</taxon>
        <taxon>Stylommatophora</taxon>
        <taxon>Helicina</taxon>
        <taxon>Arionoidea</taxon>
        <taxon>Arionidae</taxon>
        <taxon>Arion</taxon>
    </lineage>
</organism>
<name>A0A0B6Y8W8_9EUPU</name>
<protein>
    <submittedName>
        <fullName evidence="1">Uncharacterized protein</fullName>
    </submittedName>
</protein>
<reference evidence="1" key="1">
    <citation type="submission" date="2014-12" db="EMBL/GenBank/DDBJ databases">
        <title>Insight into the proteome of Arion vulgaris.</title>
        <authorList>
            <person name="Aradska J."/>
            <person name="Bulat T."/>
            <person name="Smidak R."/>
            <person name="Sarate P."/>
            <person name="Gangsoo J."/>
            <person name="Sialana F."/>
            <person name="Bilban M."/>
            <person name="Lubec G."/>
        </authorList>
    </citation>
    <scope>NUCLEOTIDE SEQUENCE</scope>
    <source>
        <tissue evidence="1">Skin</tissue>
    </source>
</reference>
<accession>A0A0B6Y8W8</accession>
<dbReference type="EMBL" id="HACG01005703">
    <property type="protein sequence ID" value="CEK52568.1"/>
    <property type="molecule type" value="Transcribed_RNA"/>
</dbReference>
<sequence>MKVKLVIRRTGDYLSLKFWGSRPAWSTIAGVHTQGGRATGDTDPFRVVQCYDTERRP</sequence>
<feature type="non-terminal residue" evidence="1">
    <location>
        <position position="57"/>
    </location>
</feature>